<comment type="caution">
    <text evidence="1">The sequence shown here is derived from an EMBL/GenBank/DDBJ whole genome shotgun (WGS) entry which is preliminary data.</text>
</comment>
<evidence type="ECO:0000313" key="2">
    <source>
        <dbReference type="Proteomes" id="UP001434883"/>
    </source>
</evidence>
<dbReference type="Proteomes" id="UP001434883">
    <property type="component" value="Unassembled WGS sequence"/>
</dbReference>
<proteinExistence type="predicted"/>
<keyword evidence="2" id="KW-1185">Reference proteome</keyword>
<gene>
    <name evidence="1" type="ORF">XENOCAPTIV_020852</name>
</gene>
<accession>A0ABV0S8S3</accession>
<sequence length="88" mass="10142">MTADLHLCPASFNLIRKLRKILKYKYNPAPCLQKTSILKIESICVYTHSPEKIPSKQGAAFSSTQTGKLIRVDVRRRHVRRMARKFVS</sequence>
<dbReference type="EMBL" id="JAHRIN010071740">
    <property type="protein sequence ID" value="MEQ2216704.1"/>
    <property type="molecule type" value="Genomic_DNA"/>
</dbReference>
<name>A0ABV0S8S3_9TELE</name>
<evidence type="ECO:0000313" key="1">
    <source>
        <dbReference type="EMBL" id="MEQ2216704.1"/>
    </source>
</evidence>
<protein>
    <submittedName>
        <fullName evidence="1">Uncharacterized protein</fullName>
    </submittedName>
</protein>
<reference evidence="1 2" key="1">
    <citation type="submission" date="2021-06" db="EMBL/GenBank/DDBJ databases">
        <authorList>
            <person name="Palmer J.M."/>
        </authorList>
    </citation>
    <scope>NUCLEOTIDE SEQUENCE [LARGE SCALE GENOMIC DNA]</scope>
    <source>
        <strain evidence="1 2">XC_2019</strain>
        <tissue evidence="1">Muscle</tissue>
    </source>
</reference>
<organism evidence="1 2">
    <name type="scientific">Xenoophorus captivus</name>
    <dbReference type="NCBI Taxonomy" id="1517983"/>
    <lineage>
        <taxon>Eukaryota</taxon>
        <taxon>Metazoa</taxon>
        <taxon>Chordata</taxon>
        <taxon>Craniata</taxon>
        <taxon>Vertebrata</taxon>
        <taxon>Euteleostomi</taxon>
        <taxon>Actinopterygii</taxon>
        <taxon>Neopterygii</taxon>
        <taxon>Teleostei</taxon>
        <taxon>Neoteleostei</taxon>
        <taxon>Acanthomorphata</taxon>
        <taxon>Ovalentaria</taxon>
        <taxon>Atherinomorphae</taxon>
        <taxon>Cyprinodontiformes</taxon>
        <taxon>Goodeidae</taxon>
        <taxon>Xenoophorus</taxon>
    </lineage>
</organism>